<protein>
    <recommendedName>
        <fullName evidence="1">N-acetyltransferase domain-containing protein</fullName>
    </recommendedName>
</protein>
<evidence type="ECO:0000313" key="5">
    <source>
        <dbReference type="EMBL" id="CAF4694076.1"/>
    </source>
</evidence>
<evidence type="ECO:0000313" key="6">
    <source>
        <dbReference type="Proteomes" id="UP000663872"/>
    </source>
</evidence>
<organism evidence="3 6">
    <name type="scientific">Rotaria socialis</name>
    <dbReference type="NCBI Taxonomy" id="392032"/>
    <lineage>
        <taxon>Eukaryota</taxon>
        <taxon>Metazoa</taxon>
        <taxon>Spiralia</taxon>
        <taxon>Gnathifera</taxon>
        <taxon>Rotifera</taxon>
        <taxon>Eurotatoria</taxon>
        <taxon>Bdelloidea</taxon>
        <taxon>Philodinida</taxon>
        <taxon>Philodinidae</taxon>
        <taxon>Rotaria</taxon>
    </lineage>
</organism>
<gene>
    <name evidence="3" type="ORF">GRG538_LOCUS22591</name>
    <name evidence="5" type="ORF">QYT958_LOCUS17379</name>
    <name evidence="2" type="ORF">TIS948_LOCUS24422</name>
    <name evidence="4" type="ORF">UJA718_LOCUS14026</name>
</gene>
<feature type="domain" description="N-acetyltransferase" evidence="1">
    <location>
        <begin position="26"/>
        <end position="193"/>
    </location>
</feature>
<evidence type="ECO:0000313" key="2">
    <source>
        <dbReference type="EMBL" id="CAF3363895.1"/>
    </source>
</evidence>
<dbReference type="Pfam" id="PF00583">
    <property type="entry name" value="Acetyltransf_1"/>
    <property type="match status" value="1"/>
</dbReference>
<sequence length="209" mass="24485">MSSKKGRVILNETEFYYQYKNEKYPIEVREAKSDDDFDSIVRINRSIFPHDNEIDDYARLWIQHNSNSPYFVITYNESNVVGYILSVVKGGYKRCITCELEQLAIDTNYHREGFASSLIKISLIKFQHLLQKRLQYSTLKIGIVYLTTGCTNYSAQLLYTKILEVKQKGAKICHIYGSNEYGEEEIIMVNENLEPIVEKFMEEYRALKL</sequence>
<dbReference type="Proteomes" id="UP000663872">
    <property type="component" value="Unassembled WGS sequence"/>
</dbReference>
<dbReference type="SUPFAM" id="SSF55729">
    <property type="entry name" value="Acyl-CoA N-acyltransferases (Nat)"/>
    <property type="match status" value="1"/>
</dbReference>
<evidence type="ECO:0000313" key="3">
    <source>
        <dbReference type="EMBL" id="CAF3599094.1"/>
    </source>
</evidence>
<dbReference type="AlphaFoldDB" id="A0A818N1S2"/>
<dbReference type="InterPro" id="IPR000182">
    <property type="entry name" value="GNAT_dom"/>
</dbReference>
<reference evidence="3" key="1">
    <citation type="submission" date="2021-02" db="EMBL/GenBank/DDBJ databases">
        <authorList>
            <person name="Nowell W R."/>
        </authorList>
    </citation>
    <scope>NUCLEOTIDE SEQUENCE</scope>
</reference>
<dbReference type="EMBL" id="CAJOBP010001945">
    <property type="protein sequence ID" value="CAF4323465.1"/>
    <property type="molecule type" value="Genomic_DNA"/>
</dbReference>
<accession>A0A818N1S2</accession>
<dbReference type="EMBL" id="CAJNXB010004211">
    <property type="protein sequence ID" value="CAF3363895.1"/>
    <property type="molecule type" value="Genomic_DNA"/>
</dbReference>
<dbReference type="GO" id="GO:0016747">
    <property type="term" value="F:acyltransferase activity, transferring groups other than amino-acyl groups"/>
    <property type="evidence" value="ECO:0007669"/>
    <property type="project" value="InterPro"/>
</dbReference>
<dbReference type="Proteomes" id="UP000663848">
    <property type="component" value="Unassembled WGS sequence"/>
</dbReference>
<dbReference type="Proteomes" id="UP000663873">
    <property type="component" value="Unassembled WGS sequence"/>
</dbReference>
<dbReference type="InterPro" id="IPR016181">
    <property type="entry name" value="Acyl_CoA_acyltransferase"/>
</dbReference>
<evidence type="ECO:0000259" key="1">
    <source>
        <dbReference type="PROSITE" id="PS51186"/>
    </source>
</evidence>
<dbReference type="EMBL" id="CAJOBR010002624">
    <property type="protein sequence ID" value="CAF4694076.1"/>
    <property type="molecule type" value="Genomic_DNA"/>
</dbReference>
<name>A0A818N1S2_9BILA</name>
<keyword evidence="7" id="KW-1185">Reference proteome</keyword>
<dbReference type="Gene3D" id="3.40.630.30">
    <property type="match status" value="1"/>
</dbReference>
<dbReference type="OrthoDB" id="10348259at2759"/>
<evidence type="ECO:0000313" key="4">
    <source>
        <dbReference type="EMBL" id="CAF4323465.1"/>
    </source>
</evidence>
<comment type="caution">
    <text evidence="3">The sequence shown here is derived from an EMBL/GenBank/DDBJ whole genome shotgun (WGS) entry which is preliminary data.</text>
</comment>
<dbReference type="EMBL" id="CAJNYT010003772">
    <property type="protein sequence ID" value="CAF3599094.1"/>
    <property type="molecule type" value="Genomic_DNA"/>
</dbReference>
<proteinExistence type="predicted"/>
<evidence type="ECO:0000313" key="7">
    <source>
        <dbReference type="Proteomes" id="UP000663873"/>
    </source>
</evidence>
<dbReference type="Proteomes" id="UP000663825">
    <property type="component" value="Unassembled WGS sequence"/>
</dbReference>
<dbReference type="PROSITE" id="PS51186">
    <property type="entry name" value="GNAT"/>
    <property type="match status" value="1"/>
</dbReference>